<dbReference type="EMBL" id="BKCJ010585863">
    <property type="protein sequence ID" value="GFB25312.1"/>
    <property type="molecule type" value="Genomic_DNA"/>
</dbReference>
<sequence>DGLLCLEFVGKDLDLSSLIDAKDDALWVELIERIS</sequence>
<gene>
    <name evidence="1" type="ORF">Tci_697283</name>
</gene>
<dbReference type="AlphaFoldDB" id="A0A699L6H3"/>
<protein>
    <submittedName>
        <fullName evidence="1">Uncharacterized protein</fullName>
    </submittedName>
</protein>
<proteinExistence type="predicted"/>
<name>A0A699L6H3_TANCI</name>
<comment type="caution">
    <text evidence="1">The sequence shown here is derived from an EMBL/GenBank/DDBJ whole genome shotgun (WGS) entry which is preliminary data.</text>
</comment>
<reference evidence="1" key="1">
    <citation type="journal article" date="2019" name="Sci. Rep.">
        <title>Draft genome of Tanacetum cinerariifolium, the natural source of mosquito coil.</title>
        <authorList>
            <person name="Yamashiro T."/>
            <person name="Shiraishi A."/>
            <person name="Satake H."/>
            <person name="Nakayama K."/>
        </authorList>
    </citation>
    <scope>NUCLEOTIDE SEQUENCE</scope>
</reference>
<organism evidence="1">
    <name type="scientific">Tanacetum cinerariifolium</name>
    <name type="common">Dalmatian daisy</name>
    <name type="synonym">Chrysanthemum cinerariifolium</name>
    <dbReference type="NCBI Taxonomy" id="118510"/>
    <lineage>
        <taxon>Eukaryota</taxon>
        <taxon>Viridiplantae</taxon>
        <taxon>Streptophyta</taxon>
        <taxon>Embryophyta</taxon>
        <taxon>Tracheophyta</taxon>
        <taxon>Spermatophyta</taxon>
        <taxon>Magnoliopsida</taxon>
        <taxon>eudicotyledons</taxon>
        <taxon>Gunneridae</taxon>
        <taxon>Pentapetalae</taxon>
        <taxon>asterids</taxon>
        <taxon>campanulids</taxon>
        <taxon>Asterales</taxon>
        <taxon>Asteraceae</taxon>
        <taxon>Asteroideae</taxon>
        <taxon>Anthemideae</taxon>
        <taxon>Anthemidinae</taxon>
        <taxon>Tanacetum</taxon>
    </lineage>
</organism>
<evidence type="ECO:0000313" key="1">
    <source>
        <dbReference type="EMBL" id="GFB25312.1"/>
    </source>
</evidence>
<feature type="non-terminal residue" evidence="1">
    <location>
        <position position="1"/>
    </location>
</feature>
<accession>A0A699L6H3</accession>